<feature type="transmembrane region" description="Helical" evidence="8">
    <location>
        <begin position="380"/>
        <end position="403"/>
    </location>
</feature>
<evidence type="ECO:0000256" key="2">
    <source>
        <dbReference type="ARBA" id="ARBA00010992"/>
    </source>
</evidence>
<dbReference type="PANTHER" id="PTHR48022">
    <property type="entry name" value="PLASTIDIC GLUCOSE TRANSPORTER 4"/>
    <property type="match status" value="1"/>
</dbReference>
<comment type="subcellular location">
    <subcellularLocation>
        <location evidence="1">Membrane</location>
        <topology evidence="1">Multi-pass membrane protein</topology>
    </subcellularLocation>
</comment>
<gene>
    <name evidence="10" type="ORF">N7456_001571</name>
</gene>
<evidence type="ECO:0000256" key="5">
    <source>
        <dbReference type="ARBA" id="ARBA00022989"/>
    </source>
</evidence>
<feature type="transmembrane region" description="Helical" evidence="8">
    <location>
        <begin position="39"/>
        <end position="56"/>
    </location>
</feature>
<dbReference type="AlphaFoldDB" id="A0A9W9G6Q5"/>
<dbReference type="PANTHER" id="PTHR48022:SF31">
    <property type="entry name" value="HEXOSE TRANSPORTER"/>
    <property type="match status" value="1"/>
</dbReference>
<name>A0A9W9G6Q5_9EURO</name>
<keyword evidence="6 8" id="KW-0472">Membrane</keyword>
<feature type="transmembrane region" description="Helical" evidence="8">
    <location>
        <begin position="63"/>
        <end position="81"/>
    </location>
</feature>
<feature type="transmembrane region" description="Helical" evidence="8">
    <location>
        <begin position="311"/>
        <end position="331"/>
    </location>
</feature>
<dbReference type="EMBL" id="JAPQKH010000002">
    <property type="protein sequence ID" value="KAJ5113037.1"/>
    <property type="molecule type" value="Genomic_DNA"/>
</dbReference>
<protein>
    <recommendedName>
        <fullName evidence="9">Major facilitator superfamily (MFS) profile domain-containing protein</fullName>
    </recommendedName>
</protein>
<comment type="similarity">
    <text evidence="2">Belongs to the major facilitator superfamily. Sugar transporter (TC 2.A.1.1) family.</text>
</comment>
<evidence type="ECO:0000313" key="11">
    <source>
        <dbReference type="Proteomes" id="UP001149165"/>
    </source>
</evidence>
<feature type="transmembrane region" description="Helical" evidence="8">
    <location>
        <begin position="87"/>
        <end position="111"/>
    </location>
</feature>
<feature type="domain" description="Major facilitator superfamily (MFS) profile" evidence="9">
    <location>
        <begin position="1"/>
        <end position="434"/>
    </location>
</feature>
<keyword evidence="4 8" id="KW-0812">Transmembrane</keyword>
<dbReference type="InterPro" id="IPR050360">
    <property type="entry name" value="MFS_Sugar_Transporters"/>
</dbReference>
<feature type="transmembrane region" description="Helical" evidence="8">
    <location>
        <begin position="343"/>
        <end position="368"/>
    </location>
</feature>
<keyword evidence="5 8" id="KW-1133">Transmembrane helix</keyword>
<dbReference type="GO" id="GO:0016020">
    <property type="term" value="C:membrane"/>
    <property type="evidence" value="ECO:0007669"/>
    <property type="project" value="UniProtKB-SubCell"/>
</dbReference>
<reference evidence="10" key="1">
    <citation type="submission" date="2022-11" db="EMBL/GenBank/DDBJ databases">
        <authorList>
            <person name="Petersen C."/>
        </authorList>
    </citation>
    <scope>NUCLEOTIDE SEQUENCE</scope>
    <source>
        <strain evidence="10">IBT 30069</strain>
    </source>
</reference>
<keyword evidence="3" id="KW-0813">Transport</keyword>
<evidence type="ECO:0000259" key="9">
    <source>
        <dbReference type="PROSITE" id="PS50850"/>
    </source>
</evidence>
<comment type="caution">
    <text evidence="10">The sequence shown here is derived from an EMBL/GenBank/DDBJ whole genome shotgun (WGS) entry which is preliminary data.</text>
</comment>
<dbReference type="GO" id="GO:0005351">
    <property type="term" value="F:carbohydrate:proton symporter activity"/>
    <property type="evidence" value="ECO:0007669"/>
    <property type="project" value="TreeGrafter"/>
</dbReference>
<feature type="transmembrane region" description="Helical" evidence="8">
    <location>
        <begin position="409"/>
        <end position="428"/>
    </location>
</feature>
<organism evidence="10 11">
    <name type="scientific">Penicillium angulare</name>
    <dbReference type="NCBI Taxonomy" id="116970"/>
    <lineage>
        <taxon>Eukaryota</taxon>
        <taxon>Fungi</taxon>
        <taxon>Dikarya</taxon>
        <taxon>Ascomycota</taxon>
        <taxon>Pezizomycotina</taxon>
        <taxon>Eurotiomycetes</taxon>
        <taxon>Eurotiomycetidae</taxon>
        <taxon>Eurotiales</taxon>
        <taxon>Aspergillaceae</taxon>
        <taxon>Penicillium</taxon>
    </lineage>
</organism>
<evidence type="ECO:0000256" key="1">
    <source>
        <dbReference type="ARBA" id="ARBA00004141"/>
    </source>
</evidence>
<dbReference type="InterPro" id="IPR036259">
    <property type="entry name" value="MFS_trans_sf"/>
</dbReference>
<feature type="transmembrane region" description="Helical" evidence="8">
    <location>
        <begin position="245"/>
        <end position="267"/>
    </location>
</feature>
<reference evidence="10" key="2">
    <citation type="journal article" date="2023" name="IMA Fungus">
        <title>Comparative genomic study of the Penicillium genus elucidates a diverse pangenome and 15 lateral gene transfer events.</title>
        <authorList>
            <person name="Petersen C."/>
            <person name="Sorensen T."/>
            <person name="Nielsen M.R."/>
            <person name="Sondergaard T.E."/>
            <person name="Sorensen J.L."/>
            <person name="Fitzpatrick D.A."/>
            <person name="Frisvad J.C."/>
            <person name="Nielsen K.L."/>
        </authorList>
    </citation>
    <scope>NUCLEOTIDE SEQUENCE</scope>
    <source>
        <strain evidence="10">IBT 30069</strain>
    </source>
</reference>
<evidence type="ECO:0000256" key="7">
    <source>
        <dbReference type="SAM" id="MobiDB-lite"/>
    </source>
</evidence>
<evidence type="ECO:0000256" key="4">
    <source>
        <dbReference type="ARBA" id="ARBA00022692"/>
    </source>
</evidence>
<dbReference type="FunFam" id="1.20.1250.20:FF:000134">
    <property type="entry name" value="MFS sugar transporter protein"/>
    <property type="match status" value="1"/>
</dbReference>
<dbReference type="OrthoDB" id="4540492at2759"/>
<feature type="transmembrane region" description="Helical" evidence="8">
    <location>
        <begin position="151"/>
        <end position="174"/>
    </location>
</feature>
<dbReference type="Proteomes" id="UP001149165">
    <property type="component" value="Unassembled WGS sequence"/>
</dbReference>
<evidence type="ECO:0000313" key="10">
    <source>
        <dbReference type="EMBL" id="KAJ5113037.1"/>
    </source>
</evidence>
<dbReference type="PROSITE" id="PS50850">
    <property type="entry name" value="MFS"/>
    <property type="match status" value="1"/>
</dbReference>
<feature type="transmembrane region" description="Helical" evidence="8">
    <location>
        <begin position="123"/>
        <end position="145"/>
    </location>
</feature>
<proteinExistence type="inferred from homology"/>
<dbReference type="InterPro" id="IPR020846">
    <property type="entry name" value="MFS_dom"/>
</dbReference>
<feature type="transmembrane region" description="Helical" evidence="8">
    <location>
        <begin position="287"/>
        <end position="304"/>
    </location>
</feature>
<dbReference type="SUPFAM" id="SSF103473">
    <property type="entry name" value="MFS general substrate transporter"/>
    <property type="match status" value="1"/>
</dbReference>
<accession>A0A9W9G6Q5</accession>
<feature type="region of interest" description="Disordered" evidence="7">
    <location>
        <begin position="457"/>
        <end position="480"/>
    </location>
</feature>
<dbReference type="Gene3D" id="1.20.1250.20">
    <property type="entry name" value="MFS general substrate transporter like domains"/>
    <property type="match status" value="1"/>
</dbReference>
<evidence type="ECO:0000256" key="6">
    <source>
        <dbReference type="ARBA" id="ARBA00023136"/>
    </source>
</evidence>
<evidence type="ECO:0000256" key="3">
    <source>
        <dbReference type="ARBA" id="ARBA00022448"/>
    </source>
</evidence>
<evidence type="ECO:0000256" key="8">
    <source>
        <dbReference type="SAM" id="Phobius"/>
    </source>
</evidence>
<keyword evidence="11" id="KW-1185">Reference proteome</keyword>
<sequence>MAISATVGFDASMMNGLNILPSYTEYFAITSATKSLSTSATYIGGILAGLTFPYVLNLLSRRSALLLAATWTVCFIIIQGASQNIAMFIASRIGLGFGKSCTMIVGPIYLAETLPYKYRATGLGLINNFYYVGALAAAGITYGTAVIPSTWAWRIPSFLQALWSLVCVSVLAFLPESPRWLIFMGRDEEALRVLAQINSDSDESSPLVQLYHREIIESIALEKSHKSHSMTVKEVLKSRSALKRLSLVFSCALATVVVGNQIASYYFGSMLENAGITNSTTQLELNIILNAWCLVCALVGTQLVEKMGRRSIALGSTFFLTLFLFLIGATTKLYGTSSDKPGIYGTVACMFLFMGSYSIGWTPLCYIYPPEVLNYRLRPLGMGVNTWAYFVFGLAFVFAFPYALDVMGWKAYMMNASWNVLLLVFIWFQWVETKGKTLEEIDLLFNDSIVISSVDMGDHEHEKGPRDIEVTKVKPESDRD</sequence>
<dbReference type="Pfam" id="PF00083">
    <property type="entry name" value="Sugar_tr"/>
    <property type="match status" value="1"/>
</dbReference>
<dbReference type="InterPro" id="IPR005828">
    <property type="entry name" value="MFS_sugar_transport-like"/>
</dbReference>